<dbReference type="Pfam" id="PF01973">
    <property type="entry name" value="MptE-like"/>
    <property type="match status" value="1"/>
</dbReference>
<dbReference type="InterPro" id="IPR002826">
    <property type="entry name" value="MptE-like"/>
</dbReference>
<dbReference type="PANTHER" id="PTHR41786:SF1">
    <property type="entry name" value="6-HYDROXYMETHYLPTERIN DIPHOSPHOKINASE MPTE-LIKE DOMAIN-CONTAINING PROTEIN"/>
    <property type="match status" value="1"/>
</dbReference>
<sequence>MESIETKAIQTYEKNLEYFAHNHKDLMDKLQRFNLALENGSYAPRYDLEYIKGYFDVKELKSGRYLYDGDSNKISKELCKQVDFYKSSFSFEGFPLYKFSEEKLANLDDKSSGFEGIFPVMNYYIDNTDERDEMSKIEKFIFIGVGLGVHASLIDEKIKATEYLIIEDDIELFRLSLFVTPYFEIAQNSKLYFSIGDDENIFLIKINRFLQNTFFYNRYLKYSYFPAHSNNKIKQIQNALTSQSFTVFPYKTQLKKILRPLEYINDGYRVLNLSRHFENSIFSKKPVLLITAGPSLKKNIDWLKVNHKKFIVITVTATLKTLYDNGIVPDIVTHIDGFETSLPHLENFPVKEFLKNSIIILGSFSPAKMRDIFSKEQIYYYEDQVNYFQNFGQFSGGRCVGSSTLLLSLILNTKELYLLGQDLAVDQESGSTHSEDHIYSSKKDMLTKDNLENVMSLRKNLFPIKGNFTDTVYTTSLFHGSIQSLYAGIPRLKLQDQSIYNLNDGAYIHLAIPKQIQDINVDSFETVDKQALAISINKLLDSYSTKELSSDDVDLIKKRLVYSKEIKNIILDHQNRVSKTNKDKYLYDLLGVTSQLLSRHDNVSNSLTVIYHSFFSYVLPIIMDFFNTKGLKNSKKHIKVFNSFIEKELLDIEDIYEKSLEDFIEKRC</sequence>
<comment type="caution">
    <text evidence="3">The sequence shown here is derived from an EMBL/GenBank/DDBJ whole genome shotgun (WGS) entry which is preliminary data.</text>
</comment>
<dbReference type="InterPro" id="IPR045376">
    <property type="entry name" value="Maf_N"/>
</dbReference>
<organism evidence="3 4">
    <name type="scientific">Sulfurimonas crateris</name>
    <dbReference type="NCBI Taxonomy" id="2574727"/>
    <lineage>
        <taxon>Bacteria</taxon>
        <taxon>Pseudomonadati</taxon>
        <taxon>Campylobacterota</taxon>
        <taxon>Epsilonproteobacteria</taxon>
        <taxon>Campylobacterales</taxon>
        <taxon>Sulfurimonadaceae</taxon>
        <taxon>Sulfurimonas</taxon>
    </lineage>
</organism>
<proteinExistence type="predicted"/>
<dbReference type="EMBL" id="SZPX01000001">
    <property type="protein sequence ID" value="TKI71306.1"/>
    <property type="molecule type" value="Genomic_DNA"/>
</dbReference>
<feature type="domain" description="6-hydroxymethylpterin diphosphokinase MptE-like" evidence="1">
    <location>
        <begin position="270"/>
        <end position="427"/>
    </location>
</feature>
<accession>A0A4U2Z9X3</accession>
<dbReference type="AlphaFoldDB" id="A0A4U2Z9X3"/>
<dbReference type="PANTHER" id="PTHR41786">
    <property type="entry name" value="MOTILITY ACCESSORY FACTOR MAF"/>
    <property type="match status" value="1"/>
</dbReference>
<reference evidence="3 4" key="1">
    <citation type="submission" date="2019-04" db="EMBL/GenBank/DDBJ databases">
        <title>Sulfurimonas crateris sp. nov. a facultative anaerobic sulfur-oxidizing chemolithautotrophic bacterium isolated from a terrestrial mud vulcano.</title>
        <authorList>
            <person name="Ratnikova N.M."/>
            <person name="Slobodkin A.I."/>
            <person name="Merkel A.Y."/>
            <person name="Novikov A."/>
            <person name="Bonch-Osmolovskaya E.A."/>
            <person name="Slobodkina G.B."/>
        </authorList>
    </citation>
    <scope>NUCLEOTIDE SEQUENCE [LARGE SCALE GENOMIC DNA]</scope>
    <source>
        <strain evidence="3 4">SN118</strain>
    </source>
</reference>
<keyword evidence="3" id="KW-0808">Transferase</keyword>
<evidence type="ECO:0000313" key="4">
    <source>
        <dbReference type="Proteomes" id="UP000309561"/>
    </source>
</evidence>
<gene>
    <name evidence="3" type="ORF">FCU45_01170</name>
</gene>
<evidence type="ECO:0000259" key="1">
    <source>
        <dbReference type="Pfam" id="PF01973"/>
    </source>
</evidence>
<evidence type="ECO:0000313" key="3">
    <source>
        <dbReference type="EMBL" id="TKI71306.1"/>
    </source>
</evidence>
<feature type="domain" description="Glycosyltransferase Maf N-terminal" evidence="2">
    <location>
        <begin position="12"/>
        <end position="243"/>
    </location>
</feature>
<evidence type="ECO:0000259" key="2">
    <source>
        <dbReference type="Pfam" id="PF20157"/>
    </source>
</evidence>
<dbReference type="RefSeq" id="WP_137011454.1">
    <property type="nucleotide sequence ID" value="NZ_SZPX01000001.1"/>
</dbReference>
<dbReference type="Proteomes" id="UP000309561">
    <property type="component" value="Unassembled WGS sequence"/>
</dbReference>
<dbReference type="Pfam" id="PF20157">
    <property type="entry name" value="Maf_flag10_N"/>
    <property type="match status" value="1"/>
</dbReference>
<name>A0A4U2Z9X3_9BACT</name>
<keyword evidence="4" id="KW-1185">Reference proteome</keyword>
<protein>
    <submittedName>
        <fullName evidence="3">Motility associated factor glycosyltransferase family protein</fullName>
    </submittedName>
</protein>
<dbReference type="GO" id="GO:0016740">
    <property type="term" value="F:transferase activity"/>
    <property type="evidence" value="ECO:0007669"/>
    <property type="project" value="UniProtKB-KW"/>
</dbReference>
<dbReference type="OrthoDB" id="5291305at2"/>